<dbReference type="OrthoDB" id="10002959at2759"/>
<dbReference type="PANTHER" id="PTHR24252">
    <property type="entry name" value="ACROSIN-RELATED"/>
    <property type="match status" value="1"/>
</dbReference>
<keyword evidence="2 4" id="KW-0378">Hydrolase</keyword>
<gene>
    <name evidence="6" type="ORF">AFUS01_LOCUS11609</name>
</gene>
<evidence type="ECO:0000256" key="4">
    <source>
        <dbReference type="RuleBase" id="RU363034"/>
    </source>
</evidence>
<dbReference type="PROSITE" id="PS00134">
    <property type="entry name" value="TRYPSIN_HIS"/>
    <property type="match status" value="1"/>
</dbReference>
<dbReference type="Proteomes" id="UP000708208">
    <property type="component" value="Unassembled WGS sequence"/>
</dbReference>
<dbReference type="PANTHER" id="PTHR24252:SF17">
    <property type="entry name" value="SUPPRESSOR OF TUMORIGENICITY 14 PROTEIN HOMOLOG-RELATED"/>
    <property type="match status" value="1"/>
</dbReference>
<keyword evidence="1 4" id="KW-0645">Protease</keyword>
<dbReference type="EMBL" id="CAJVCH010089746">
    <property type="protein sequence ID" value="CAG7722478.1"/>
    <property type="molecule type" value="Genomic_DNA"/>
</dbReference>
<keyword evidence="4" id="KW-0720">Serine protease</keyword>
<evidence type="ECO:0000256" key="1">
    <source>
        <dbReference type="ARBA" id="ARBA00022670"/>
    </source>
</evidence>
<dbReference type="AlphaFoldDB" id="A0A8J2NXJ4"/>
<accession>A0A8J2NXJ4</accession>
<proteinExistence type="predicted"/>
<comment type="caution">
    <text evidence="6">The sequence shown here is derived from an EMBL/GenBank/DDBJ whole genome shotgun (WGS) entry which is preliminary data.</text>
</comment>
<dbReference type="GO" id="GO:0006508">
    <property type="term" value="P:proteolysis"/>
    <property type="evidence" value="ECO:0007669"/>
    <property type="project" value="UniProtKB-KW"/>
</dbReference>
<evidence type="ECO:0000256" key="3">
    <source>
        <dbReference type="ARBA" id="ARBA00023157"/>
    </source>
</evidence>
<dbReference type="InterPro" id="IPR001254">
    <property type="entry name" value="Trypsin_dom"/>
</dbReference>
<evidence type="ECO:0000313" key="6">
    <source>
        <dbReference type="EMBL" id="CAG7722478.1"/>
    </source>
</evidence>
<dbReference type="PROSITE" id="PS00135">
    <property type="entry name" value="TRYPSIN_SER"/>
    <property type="match status" value="1"/>
</dbReference>
<evidence type="ECO:0000313" key="7">
    <source>
        <dbReference type="Proteomes" id="UP000708208"/>
    </source>
</evidence>
<protein>
    <recommendedName>
        <fullName evidence="5">Peptidase S1 domain-containing protein</fullName>
    </recommendedName>
</protein>
<dbReference type="InterPro" id="IPR018114">
    <property type="entry name" value="TRYPSIN_HIS"/>
</dbReference>
<dbReference type="SMART" id="SM00020">
    <property type="entry name" value="Tryp_SPc"/>
    <property type="match status" value="1"/>
</dbReference>
<keyword evidence="3" id="KW-1015">Disulfide bond</keyword>
<evidence type="ECO:0000256" key="2">
    <source>
        <dbReference type="ARBA" id="ARBA00022801"/>
    </source>
</evidence>
<dbReference type="InterPro" id="IPR033116">
    <property type="entry name" value="TRYPSIN_SER"/>
</dbReference>
<dbReference type="CDD" id="cd00190">
    <property type="entry name" value="Tryp_SPc"/>
    <property type="match status" value="1"/>
</dbReference>
<keyword evidence="7" id="KW-1185">Reference proteome</keyword>
<sequence>MEECHLILQSLKSIPLSVHTGVTVRDETMTWSPERTQIIAYFQKASILRKHSYKAQERQRLLGSDESSDTTIHTEFGQPIAIMKAYVSIIFCLVVAISDIVHCAGNQTRRRRSAGCGETVELEPGKPQNIKSKPGECSWAFLGTQKCQPEITCSGVKLNGGCDDESITISDGIGGEKHLCGSADLSKPAKASLGGRDIYLDTNIKKGSFSCKAECSKNPGGADALPSEGAAKKEEFKCVCGLQNKDDRIVGGEDAKKREFPWQVAIVMPGTRQPMCGGSVINNRWILTAAHCFWFAKVQPSEIEVLIHAYLLDFTVTRDDASESIKLGQEGSMQGRGHEFAQTTDEKEGTQRFKIVEIINHPLFTPGYDYDAALLKLDRKIDLTAADAPTPICLPNPATYKETYVGKSPTVVGWGLADEVAGATTRLLQKLDVPVIDLDKCRAMMPHELTDRMICAGFEEGKKDACTGDSGGPLALKQPNKQWVQVGIVSWGEGCARDKRPGLYSRVTEFIQWIDHHTNKPGTVWCRATKS</sequence>
<name>A0A8J2NXJ4_9HEXA</name>
<feature type="domain" description="Peptidase S1" evidence="5">
    <location>
        <begin position="249"/>
        <end position="519"/>
    </location>
</feature>
<organism evidence="6 7">
    <name type="scientific">Allacma fusca</name>
    <dbReference type="NCBI Taxonomy" id="39272"/>
    <lineage>
        <taxon>Eukaryota</taxon>
        <taxon>Metazoa</taxon>
        <taxon>Ecdysozoa</taxon>
        <taxon>Arthropoda</taxon>
        <taxon>Hexapoda</taxon>
        <taxon>Collembola</taxon>
        <taxon>Symphypleona</taxon>
        <taxon>Sminthuridae</taxon>
        <taxon>Allacma</taxon>
    </lineage>
</organism>
<dbReference type="Pfam" id="PF00089">
    <property type="entry name" value="Trypsin"/>
    <property type="match status" value="2"/>
</dbReference>
<reference evidence="6" key="1">
    <citation type="submission" date="2021-06" db="EMBL/GenBank/DDBJ databases">
        <authorList>
            <person name="Hodson N. C."/>
            <person name="Mongue J. A."/>
            <person name="Jaron S. K."/>
        </authorList>
    </citation>
    <scope>NUCLEOTIDE SEQUENCE</scope>
</reference>
<dbReference type="PROSITE" id="PS50240">
    <property type="entry name" value="TRYPSIN_DOM"/>
    <property type="match status" value="1"/>
</dbReference>
<dbReference type="GO" id="GO:0004252">
    <property type="term" value="F:serine-type endopeptidase activity"/>
    <property type="evidence" value="ECO:0007669"/>
    <property type="project" value="InterPro"/>
</dbReference>
<evidence type="ECO:0000259" key="5">
    <source>
        <dbReference type="PROSITE" id="PS50240"/>
    </source>
</evidence>